<dbReference type="KEGG" id="asoc:CB4_03982"/>
<organism evidence="1 2">
    <name type="scientific">Aneurinibacillus soli</name>
    <dbReference type="NCBI Taxonomy" id="1500254"/>
    <lineage>
        <taxon>Bacteria</taxon>
        <taxon>Bacillati</taxon>
        <taxon>Bacillota</taxon>
        <taxon>Bacilli</taxon>
        <taxon>Bacillales</taxon>
        <taxon>Paenibacillaceae</taxon>
        <taxon>Aneurinibacillus group</taxon>
        <taxon>Aneurinibacillus</taxon>
    </lineage>
</organism>
<keyword evidence="2" id="KW-1185">Reference proteome</keyword>
<dbReference type="Proteomes" id="UP000217696">
    <property type="component" value="Chromosome"/>
</dbReference>
<dbReference type="OrthoDB" id="9848063at2"/>
<accession>A0A0U5B169</accession>
<dbReference type="EMBL" id="AP017312">
    <property type="protein sequence ID" value="BAU29745.1"/>
    <property type="molecule type" value="Genomic_DNA"/>
</dbReference>
<protein>
    <submittedName>
        <fullName evidence="1">Uncharacterized protein</fullName>
    </submittedName>
</protein>
<evidence type="ECO:0000313" key="2">
    <source>
        <dbReference type="Proteomes" id="UP000217696"/>
    </source>
</evidence>
<dbReference type="AlphaFoldDB" id="A0A0U5B169"/>
<dbReference type="RefSeq" id="WP_096467397.1">
    <property type="nucleotide sequence ID" value="NZ_AP017312.1"/>
</dbReference>
<name>A0A0U5B169_9BACL</name>
<sequence>MKNKTTKKARITKLLLLNEDNVNYETQVDTCLRGYNDVVKKLSLDSTLQADIVFKWLYEKTTTLRSLTAKSRKKIDFEADLCEVLQLQKLYYDEELQPMFYESACKSNKSSSDIDIEMQEKKYCYSSPMLKSDDSCALFEMDTLLARIVESSTDLNQYIDKTLRLIFIDYFENKTEILNVKNLEGIIFEAIENYNKIKANKKPIDRPQNENPFLTLYQYMRNAYIKNHYNISLPDMHYFSDLKNFNVNFLGKHEYSLRDIAIILSTITTGDNMPSKPIIDRTYDKIKKSFQTNEKIQEYKEEGEYAFPNVVIPISYYLFLRKKDNRDDRKADFMEVNDKVEYRIQPILQGLLNGDNERLNTVFRYIDFVNDEYKDIMTSFNHQYQSTMLESWFETIVNIFYRIMGLNRESVYWYGGENS</sequence>
<reference evidence="1 2" key="1">
    <citation type="submission" date="2015-12" db="EMBL/GenBank/DDBJ databases">
        <title>Genome sequence of Aneurinibacillus soli.</title>
        <authorList>
            <person name="Lee J.S."/>
            <person name="Lee K.C."/>
            <person name="Kim K.K."/>
            <person name="Lee B.W."/>
        </authorList>
    </citation>
    <scope>NUCLEOTIDE SEQUENCE [LARGE SCALE GENOMIC DNA]</scope>
    <source>
        <strain evidence="1 2">CB4</strain>
    </source>
</reference>
<proteinExistence type="predicted"/>
<gene>
    <name evidence="1" type="ORF">CB4_03982</name>
</gene>
<evidence type="ECO:0000313" key="1">
    <source>
        <dbReference type="EMBL" id="BAU29745.1"/>
    </source>
</evidence>